<feature type="region of interest" description="Disordered" evidence="1">
    <location>
        <begin position="393"/>
        <end position="507"/>
    </location>
</feature>
<feature type="compositionally biased region" description="Basic and acidic residues" evidence="1">
    <location>
        <begin position="175"/>
        <end position="187"/>
    </location>
</feature>
<feature type="compositionally biased region" description="Low complexity" evidence="1">
    <location>
        <begin position="211"/>
        <end position="244"/>
    </location>
</feature>
<feature type="compositionally biased region" description="Basic residues" evidence="1">
    <location>
        <begin position="63"/>
        <end position="74"/>
    </location>
</feature>
<dbReference type="AlphaFoldDB" id="A0AAP0KUU4"/>
<reference evidence="2 3" key="1">
    <citation type="submission" date="2024-01" db="EMBL/GenBank/DDBJ databases">
        <title>Genome assemblies of Stephania.</title>
        <authorList>
            <person name="Yang L."/>
        </authorList>
    </citation>
    <scope>NUCLEOTIDE SEQUENCE [LARGE SCALE GENOMIC DNA]</scope>
    <source>
        <strain evidence="2">JXDWG</strain>
        <tissue evidence="2">Leaf</tissue>
    </source>
</reference>
<dbReference type="Proteomes" id="UP001419268">
    <property type="component" value="Unassembled WGS sequence"/>
</dbReference>
<feature type="compositionally biased region" description="Basic and acidic residues" evidence="1">
    <location>
        <begin position="405"/>
        <end position="446"/>
    </location>
</feature>
<feature type="compositionally biased region" description="Basic and acidic residues" evidence="1">
    <location>
        <begin position="145"/>
        <end position="157"/>
    </location>
</feature>
<dbReference type="EMBL" id="JBBNAG010000002">
    <property type="protein sequence ID" value="KAK9158222.1"/>
    <property type="molecule type" value="Genomic_DNA"/>
</dbReference>
<gene>
    <name evidence="2" type="ORF">Scep_004796</name>
</gene>
<feature type="compositionally biased region" description="Basic and acidic residues" evidence="1">
    <location>
        <begin position="1"/>
        <end position="33"/>
    </location>
</feature>
<sequence length="507" mass="56666">MRGEREGGKGERESSENRRREMREREEERERSTAELGARSSKSTGRATSARALSEAADDQLRRARTNRVVHRRSSSATTNRGDRRGAIARRMGWTGCRCARASEEEAGAQRRVVADEWRGSGTVARTNDGGGCVDDDAARREVARTVTEDNSEEKRLRQPTPAKQAMRRAGSGSAREKGSDRSDKRASVAMRVVVGSGRSRPSSRMRRQPQQRSGARRVQQSSRRQAARQRSAQARSGSAAAAGRQRRAAHASGAGGAAVCDVGHRIDGDFDEIATTRWRVRDPVECTYRDSDLVMHGDKDMDMFHLDRDVNVSVWAYGHQCKELRDIHAIATSGPTIIHRNPIKGTSWVEAHSIRDINGQSKILIYILADLQRIYMVCSLLGGLGGTQLVTEEPSLSRRSPALQREDERRERGRKRGERELGESEKRYEREGRGERERSTAELRRAQQKSPASERSRRALRRSRGRSAATRGRRIGWCIGGAPVRREPGDRRGSDRRRIGVDGRCG</sequence>
<organism evidence="2 3">
    <name type="scientific">Stephania cephalantha</name>
    <dbReference type="NCBI Taxonomy" id="152367"/>
    <lineage>
        <taxon>Eukaryota</taxon>
        <taxon>Viridiplantae</taxon>
        <taxon>Streptophyta</taxon>
        <taxon>Embryophyta</taxon>
        <taxon>Tracheophyta</taxon>
        <taxon>Spermatophyta</taxon>
        <taxon>Magnoliopsida</taxon>
        <taxon>Ranunculales</taxon>
        <taxon>Menispermaceae</taxon>
        <taxon>Menispermoideae</taxon>
        <taxon>Cissampelideae</taxon>
        <taxon>Stephania</taxon>
    </lineage>
</organism>
<feature type="compositionally biased region" description="Low complexity" evidence="1">
    <location>
        <begin position="188"/>
        <end position="201"/>
    </location>
</feature>
<evidence type="ECO:0000256" key="1">
    <source>
        <dbReference type="SAM" id="MobiDB-lite"/>
    </source>
</evidence>
<accession>A0AAP0KUU4</accession>
<proteinExistence type="predicted"/>
<feature type="region of interest" description="Disordered" evidence="1">
    <location>
        <begin position="1"/>
        <end position="87"/>
    </location>
</feature>
<keyword evidence="3" id="KW-1185">Reference proteome</keyword>
<name>A0AAP0KUU4_9MAGN</name>
<comment type="caution">
    <text evidence="2">The sequence shown here is derived from an EMBL/GenBank/DDBJ whole genome shotgun (WGS) entry which is preliminary data.</text>
</comment>
<protein>
    <submittedName>
        <fullName evidence="2">Uncharacterized protein</fullName>
    </submittedName>
</protein>
<evidence type="ECO:0000313" key="3">
    <source>
        <dbReference type="Proteomes" id="UP001419268"/>
    </source>
</evidence>
<evidence type="ECO:0000313" key="2">
    <source>
        <dbReference type="EMBL" id="KAK9158222.1"/>
    </source>
</evidence>
<feature type="compositionally biased region" description="Basic and acidic residues" evidence="1">
    <location>
        <begin position="485"/>
        <end position="507"/>
    </location>
</feature>
<feature type="region of interest" description="Disordered" evidence="1">
    <location>
        <begin position="145"/>
        <end position="257"/>
    </location>
</feature>